<sequence>MSQVSLLFVHPDGWLFMHGRATILEIATTKYEIDLEIVSAAMDELQTLCGVKEGFLISKPMERFGWAFFKVLIKTELFSGMELKLGDQIAKTKGKKLEDKFIAFMTKFFENKNAKVKVKLVDD</sequence>
<name>A0A2H1FFY4_9ARCH</name>
<evidence type="ECO:0000313" key="2">
    <source>
        <dbReference type="Proteomes" id="UP000230607"/>
    </source>
</evidence>
<dbReference type="AlphaFoldDB" id="A0A2H1FFY4"/>
<organism evidence="1 2">
    <name type="scientific">Candidatus Nitrosotalea okcheonensis</name>
    <dbReference type="NCBI Taxonomy" id="1903276"/>
    <lineage>
        <taxon>Archaea</taxon>
        <taxon>Nitrososphaerota</taxon>
        <taxon>Nitrososphaeria</taxon>
        <taxon>Nitrosotaleales</taxon>
        <taxon>Nitrosotaleaceae</taxon>
        <taxon>Nitrosotalea</taxon>
    </lineage>
</organism>
<gene>
    <name evidence="1" type="ORF">NCS_11497</name>
</gene>
<protein>
    <submittedName>
        <fullName evidence="1">Uncharacterized protein</fullName>
    </submittedName>
</protein>
<dbReference type="Proteomes" id="UP000230607">
    <property type="component" value="Chromosome 1"/>
</dbReference>
<keyword evidence="2" id="KW-1185">Reference proteome</keyword>
<accession>A0A2H1FFY4</accession>
<evidence type="ECO:0000313" key="1">
    <source>
        <dbReference type="EMBL" id="SMH71685.1"/>
    </source>
</evidence>
<proteinExistence type="predicted"/>
<reference evidence="2" key="1">
    <citation type="submission" date="2017-03" db="EMBL/GenBank/DDBJ databases">
        <authorList>
            <person name="Herbold C."/>
        </authorList>
    </citation>
    <scope>NUCLEOTIDE SEQUENCE [LARGE SCALE GENOMIC DNA]</scope>
</reference>
<dbReference type="EMBL" id="LT841358">
    <property type="protein sequence ID" value="SMH71685.1"/>
    <property type="molecule type" value="Genomic_DNA"/>
</dbReference>